<name>A0A7Z0SPK3_9GAMM</name>
<organism evidence="1 2">
    <name type="scientific">Vreelandella sedimenti</name>
    <dbReference type="NCBI Taxonomy" id="2729618"/>
    <lineage>
        <taxon>Bacteria</taxon>
        <taxon>Pseudomonadati</taxon>
        <taxon>Pseudomonadota</taxon>
        <taxon>Gammaproteobacteria</taxon>
        <taxon>Oceanospirillales</taxon>
        <taxon>Halomonadaceae</taxon>
        <taxon>Vreelandella</taxon>
    </lineage>
</organism>
<proteinExistence type="predicted"/>
<gene>
    <name evidence="1" type="ORF">HZU72_18465</name>
</gene>
<sequence length="97" mass="11153">MPVILQDHFSFDGPFGDEMTKAMITSAESINHEPGLIWKIWTENADQQLASRIYLVGSRANAEAYCEMHTARLEVDRHQCYSPVHKHHPISNQLRAY</sequence>
<dbReference type="InterPro" id="IPR011008">
    <property type="entry name" value="Dimeric_a/b-barrel"/>
</dbReference>
<evidence type="ECO:0000313" key="2">
    <source>
        <dbReference type="Proteomes" id="UP000520876"/>
    </source>
</evidence>
<dbReference type="Gene3D" id="3.30.70.100">
    <property type="match status" value="1"/>
</dbReference>
<dbReference type="EMBL" id="JACCGK010000017">
    <property type="protein sequence ID" value="NYT74393.1"/>
    <property type="molecule type" value="Genomic_DNA"/>
</dbReference>
<dbReference type="AlphaFoldDB" id="A0A7Z0SPK3"/>
<dbReference type="Pfam" id="PF08803">
    <property type="entry name" value="ydhR"/>
    <property type="match status" value="1"/>
</dbReference>
<protein>
    <submittedName>
        <fullName evidence="1">YdhR family protein</fullName>
    </submittedName>
</protein>
<accession>A0A7Z0SPK3</accession>
<evidence type="ECO:0000313" key="1">
    <source>
        <dbReference type="EMBL" id="NYT74393.1"/>
    </source>
</evidence>
<comment type="caution">
    <text evidence="1">The sequence shown here is derived from an EMBL/GenBank/DDBJ whole genome shotgun (WGS) entry which is preliminary data.</text>
</comment>
<keyword evidence="2" id="KW-1185">Reference proteome</keyword>
<dbReference type="SUPFAM" id="SSF54909">
    <property type="entry name" value="Dimeric alpha+beta barrel"/>
    <property type="match status" value="1"/>
</dbReference>
<dbReference type="PANTHER" id="PTHR39169">
    <property type="match status" value="1"/>
</dbReference>
<dbReference type="Proteomes" id="UP000520876">
    <property type="component" value="Unassembled WGS sequence"/>
</dbReference>
<dbReference type="PANTHER" id="PTHR39169:SF1">
    <property type="entry name" value="MONOOXYGENASE YDHR-RELATED"/>
    <property type="match status" value="1"/>
</dbReference>
<dbReference type="InterPro" id="IPR014910">
    <property type="entry name" value="YdhR"/>
</dbReference>
<reference evidence="1 2" key="1">
    <citation type="submission" date="2020-07" db="EMBL/GenBank/DDBJ databases">
        <title>Halomonas sp. QX-2 draft genome sequence.</title>
        <authorList>
            <person name="Qiu X."/>
        </authorList>
    </citation>
    <scope>NUCLEOTIDE SEQUENCE [LARGE SCALE GENOMIC DNA]</scope>
    <source>
        <strain evidence="1 2">QX-2</strain>
    </source>
</reference>